<dbReference type="EMBL" id="CP012559">
    <property type="protein sequence ID" value="ALB29944.1"/>
    <property type="molecule type" value="Genomic_DNA"/>
</dbReference>
<dbReference type="RefSeq" id="WP_041500337.1">
    <property type="nucleotide sequence ID" value="NZ_BJDV01000003.1"/>
</dbReference>
<reference evidence="2 3" key="1">
    <citation type="submission" date="2015-08" db="EMBL/GenBank/DDBJ databases">
        <title>Genomic sequence of Lactobacillus heilongjiangensis DSM 28069, isolated from Chinese traditional pickle.</title>
        <authorList>
            <person name="Jiang X."/>
            <person name="Zheng B."/>
            <person name="Cheng H."/>
        </authorList>
    </citation>
    <scope>NUCLEOTIDE SEQUENCE [LARGE SCALE GENOMIC DNA]</scope>
    <source>
        <strain evidence="2 3">DSM 28069</strain>
    </source>
</reference>
<dbReference type="STRING" id="1074467.JP39_11565"/>
<sequence>MKLTKDQKVDLKAAIIAGTAAGIISGFVKLGWENVLPPRTPERDAVNPPQTLMEQAGIPTKITRGTYTYSDHQMPWASFLMHFGFSTSFAIIYEVLSEYSPFIRKGSGAIFGLAIWVAFHIGIMPMMKTVPSAKDQPTEEHISEALGHIAWMWTNDIVGRELYRRLTTQK</sequence>
<proteinExistence type="predicted"/>
<organism evidence="2 3">
    <name type="scientific">Companilactobacillus heilongjiangensis</name>
    <dbReference type="NCBI Taxonomy" id="1074467"/>
    <lineage>
        <taxon>Bacteria</taxon>
        <taxon>Bacillati</taxon>
        <taxon>Bacillota</taxon>
        <taxon>Bacilli</taxon>
        <taxon>Lactobacillales</taxon>
        <taxon>Lactobacillaceae</taxon>
        <taxon>Companilactobacillus</taxon>
    </lineage>
</organism>
<keyword evidence="3" id="KW-1185">Reference proteome</keyword>
<dbReference type="OrthoDB" id="1629003at2"/>
<feature type="transmembrane region" description="Helical" evidence="1">
    <location>
        <begin position="108"/>
        <end position="127"/>
    </location>
</feature>
<dbReference type="AlphaFoldDB" id="A0A0K2LF69"/>
<accession>A0A0K2LF69</accession>
<dbReference type="KEGG" id="lhi:JP39_11565"/>
<evidence type="ECO:0000256" key="1">
    <source>
        <dbReference type="SAM" id="Phobius"/>
    </source>
</evidence>
<evidence type="ECO:0000313" key="2">
    <source>
        <dbReference type="EMBL" id="ALB29944.1"/>
    </source>
</evidence>
<protein>
    <recommendedName>
        <fullName evidence="4">DUF1440 domain-containing protein</fullName>
    </recommendedName>
</protein>
<gene>
    <name evidence="2" type="ORF">JP39_11565</name>
</gene>
<feature type="transmembrane region" description="Helical" evidence="1">
    <location>
        <begin position="12"/>
        <end position="32"/>
    </location>
</feature>
<dbReference type="Pfam" id="PF07274">
    <property type="entry name" value="DUF1440"/>
    <property type="match status" value="1"/>
</dbReference>
<evidence type="ECO:0008006" key="4">
    <source>
        <dbReference type="Google" id="ProtNLM"/>
    </source>
</evidence>
<keyword evidence="1" id="KW-0472">Membrane</keyword>
<keyword evidence="1" id="KW-0812">Transmembrane</keyword>
<keyword evidence="1" id="KW-1133">Transmembrane helix</keyword>
<dbReference type="Proteomes" id="UP000061546">
    <property type="component" value="Chromosome"/>
</dbReference>
<feature type="transmembrane region" description="Helical" evidence="1">
    <location>
        <begin position="76"/>
        <end position="96"/>
    </location>
</feature>
<name>A0A0K2LF69_9LACO</name>
<dbReference type="InterPro" id="IPR009898">
    <property type="entry name" value="DUF1440"/>
</dbReference>
<evidence type="ECO:0000313" key="3">
    <source>
        <dbReference type="Proteomes" id="UP000061546"/>
    </source>
</evidence>